<accession>A0A6J2WVC4</accession>
<sequence>MASEKKSPSDSLQTEENVFARLLSLPTISVTFEIIEKTYINTKQIHPLVCSVCEVYEKGVRSAGTVAVWSIQPAIHRLEPQLVAANSLACRGLDRIQEKIPALQYPPSELASGIAGVVSSTLQTAKTGITNPIIVTSDTALSLASGGLRLTRTALSDGMHYVLTSKPVRLAEEGTDTVLTLTERFFNYILPASSEEREEERAKQEQASVVRSAGPRPSFDRVLALASVVCRRAYDQTAAQLQRSSSQGRELVIRIPGVSPLAGFAKRSLEAMGSVVLRFPGTVAGSPHGSQQRSAQRDLKSEGQDQTGRVQSLVSGFGQQLQSAYVSVVTGMKNAPMSTFGLAKDGASVVLESLGAARERVLSNIPYYGRQIPRRPSKQIVETPSPEKEKETGKNQSESPQTTENNEAEDRPGSSPTQPQSTLGGEVEEPQISEESQQLQKKVVKQIPVHQKMAHGGSHRSVPTDSPIRGGQTDIRS</sequence>
<feature type="region of interest" description="Disordered" evidence="4">
    <location>
        <begin position="283"/>
        <end position="309"/>
    </location>
</feature>
<organism evidence="5 6">
    <name type="scientific">Chanos chanos</name>
    <name type="common">Milkfish</name>
    <name type="synonym">Mugil chanos</name>
    <dbReference type="NCBI Taxonomy" id="29144"/>
    <lineage>
        <taxon>Eukaryota</taxon>
        <taxon>Metazoa</taxon>
        <taxon>Chordata</taxon>
        <taxon>Craniata</taxon>
        <taxon>Vertebrata</taxon>
        <taxon>Euteleostomi</taxon>
        <taxon>Actinopterygii</taxon>
        <taxon>Neopterygii</taxon>
        <taxon>Teleostei</taxon>
        <taxon>Ostariophysi</taxon>
        <taxon>Gonorynchiformes</taxon>
        <taxon>Chanidae</taxon>
        <taxon>Chanos</taxon>
    </lineage>
</organism>
<feature type="compositionally biased region" description="Polar residues" evidence="4">
    <location>
        <begin position="394"/>
        <end position="405"/>
    </location>
</feature>
<evidence type="ECO:0000256" key="3">
    <source>
        <dbReference type="ARBA" id="ARBA00022677"/>
    </source>
</evidence>
<keyword evidence="5" id="KW-1185">Reference proteome</keyword>
<dbReference type="OrthoDB" id="376826at2759"/>
<dbReference type="Pfam" id="PF03036">
    <property type="entry name" value="Perilipin"/>
    <property type="match status" value="1"/>
</dbReference>
<dbReference type="RefSeq" id="XP_030648235.1">
    <property type="nucleotide sequence ID" value="XM_030792375.1"/>
</dbReference>
<evidence type="ECO:0000256" key="4">
    <source>
        <dbReference type="SAM" id="MobiDB-lite"/>
    </source>
</evidence>
<feature type="compositionally biased region" description="Polar residues" evidence="4">
    <location>
        <begin position="414"/>
        <end position="423"/>
    </location>
</feature>
<keyword evidence="3" id="KW-0551">Lipid droplet</keyword>
<dbReference type="InterPro" id="IPR042998">
    <property type="entry name" value="PLIN1"/>
</dbReference>
<protein>
    <submittedName>
        <fullName evidence="6">Perilipin-1 isoform X1</fullName>
    </submittedName>
</protein>
<dbReference type="PANTHER" id="PTHR47138:SF1">
    <property type="entry name" value="PERILIPIN-1"/>
    <property type="match status" value="1"/>
</dbReference>
<evidence type="ECO:0000313" key="6">
    <source>
        <dbReference type="RefSeq" id="XP_030648235.1"/>
    </source>
</evidence>
<dbReference type="GO" id="GO:0006629">
    <property type="term" value="P:lipid metabolic process"/>
    <property type="evidence" value="ECO:0007669"/>
    <property type="project" value="InterPro"/>
</dbReference>
<dbReference type="InterPro" id="IPR004279">
    <property type="entry name" value="Perilipin"/>
</dbReference>
<gene>
    <name evidence="6" type="primary">plin1</name>
</gene>
<evidence type="ECO:0000256" key="1">
    <source>
        <dbReference type="ARBA" id="ARBA00004502"/>
    </source>
</evidence>
<proteinExistence type="inferred from homology"/>
<comment type="subcellular location">
    <subcellularLocation>
        <location evidence="1">Lipid droplet</location>
    </subcellularLocation>
</comment>
<dbReference type="PANTHER" id="PTHR47138">
    <property type="entry name" value="PERILIPIN-1"/>
    <property type="match status" value="1"/>
</dbReference>
<comment type="similarity">
    <text evidence="2">Belongs to the perilipin family.</text>
</comment>
<dbReference type="GeneID" id="115828397"/>
<dbReference type="GO" id="GO:0005811">
    <property type="term" value="C:lipid droplet"/>
    <property type="evidence" value="ECO:0007669"/>
    <property type="project" value="UniProtKB-SubCell"/>
</dbReference>
<dbReference type="SUPFAM" id="SSF109775">
    <property type="entry name" value="Mannose-6-phosphate receptor binding protein 1 (Tip47), C-terminal domain"/>
    <property type="match status" value="1"/>
</dbReference>
<dbReference type="InParanoid" id="A0A6J2WVC4"/>
<evidence type="ECO:0000256" key="2">
    <source>
        <dbReference type="ARBA" id="ARBA00006311"/>
    </source>
</evidence>
<dbReference type="CTD" id="5346"/>
<dbReference type="Proteomes" id="UP000504632">
    <property type="component" value="Chromosome 2"/>
</dbReference>
<evidence type="ECO:0000313" key="5">
    <source>
        <dbReference type="Proteomes" id="UP000504632"/>
    </source>
</evidence>
<name>A0A6J2WVC4_CHACN</name>
<feature type="region of interest" description="Disordered" evidence="4">
    <location>
        <begin position="373"/>
        <end position="477"/>
    </location>
</feature>
<reference evidence="6" key="1">
    <citation type="submission" date="2025-08" db="UniProtKB">
        <authorList>
            <consortium name="RefSeq"/>
        </authorList>
    </citation>
    <scope>IDENTIFICATION</scope>
</reference>
<dbReference type="AlphaFoldDB" id="A0A6J2WVC4"/>